<evidence type="ECO:0000313" key="1">
    <source>
        <dbReference type="EMBL" id="KKL46095.1"/>
    </source>
</evidence>
<dbReference type="EMBL" id="LAZR01034158">
    <property type="protein sequence ID" value="KKL46095.1"/>
    <property type="molecule type" value="Genomic_DNA"/>
</dbReference>
<accession>A0A0F9EME2</accession>
<protein>
    <submittedName>
        <fullName evidence="1">Uncharacterized protein</fullName>
    </submittedName>
</protein>
<dbReference type="PANTHER" id="PTHR34846:SF5">
    <property type="entry name" value="CARBOXYMUCONOLACTONE DECARBOXYLASE-LIKE DOMAIN-CONTAINING PROTEIN"/>
    <property type="match status" value="1"/>
</dbReference>
<reference evidence="1" key="1">
    <citation type="journal article" date="2015" name="Nature">
        <title>Complex archaea that bridge the gap between prokaryotes and eukaryotes.</title>
        <authorList>
            <person name="Spang A."/>
            <person name="Saw J.H."/>
            <person name="Jorgensen S.L."/>
            <person name="Zaremba-Niedzwiedzka K."/>
            <person name="Martijn J."/>
            <person name="Lind A.E."/>
            <person name="van Eijk R."/>
            <person name="Schleper C."/>
            <person name="Guy L."/>
            <person name="Ettema T.J."/>
        </authorList>
    </citation>
    <scope>NUCLEOTIDE SEQUENCE</scope>
</reference>
<dbReference type="AlphaFoldDB" id="A0A0F9EME2"/>
<dbReference type="InterPro" id="IPR029032">
    <property type="entry name" value="AhpD-like"/>
</dbReference>
<dbReference type="PANTHER" id="PTHR34846">
    <property type="entry name" value="4-CARBOXYMUCONOLACTONE DECARBOXYLASE FAMILY PROTEIN (AFU_ORTHOLOGUE AFUA_6G11590)"/>
    <property type="match status" value="1"/>
</dbReference>
<name>A0A0F9EME2_9ZZZZ</name>
<comment type="caution">
    <text evidence="1">The sequence shown here is derived from an EMBL/GenBank/DDBJ whole genome shotgun (WGS) entry which is preliminary data.</text>
</comment>
<proteinExistence type="predicted"/>
<dbReference type="Gene3D" id="1.20.1290.10">
    <property type="entry name" value="AhpD-like"/>
    <property type="match status" value="2"/>
</dbReference>
<dbReference type="SUPFAM" id="SSF69118">
    <property type="entry name" value="AhpD-like"/>
    <property type="match status" value="2"/>
</dbReference>
<feature type="non-terminal residue" evidence="1">
    <location>
        <position position="466"/>
    </location>
</feature>
<sequence length="466" mass="53868">MKDEWKRFFLLTAKTVLNISTLDDLLKFDIDNLNDATFRKIRFLTSNLIRTVPGGQILTQSVLTLNDDILSIREKLLISLKTAWLCHSEYTFVSETLRGLQHGITWEDIKKIIGVYSSRFSDSRENILLNAVDELYDDFFLSDTTWEALSEAYNERQLTGIIYATGFSYAISMFCKSIGIQFEEKNEGFGDLSYKINQLESFKRIYKSARKIKRFYREKISERGNQKMVNLPRIALKDYSDWTEDRKNIYNLTMNTAFNVSSLSDLIDKDLSGLDINSIFQLLKLTSNIERTACYLPALMQHALPPPYDLTAKSLLPSRDKELLIIRTGWLCRAEYEFVAHVGIGLDIGITWEEIESIIEGSNSSSWKPEDTKLLKAVDELHENLFINDDTWKGLSRKYSDQQLMGIICVVARYHFVAMLNNSFGIQFGEKNEGFGDLSEKINNTEFAKHYFKKIIKARKLYRSKV</sequence>
<gene>
    <name evidence="1" type="ORF">LCGC14_2349050</name>
</gene>
<organism evidence="1">
    <name type="scientific">marine sediment metagenome</name>
    <dbReference type="NCBI Taxonomy" id="412755"/>
    <lineage>
        <taxon>unclassified sequences</taxon>
        <taxon>metagenomes</taxon>
        <taxon>ecological metagenomes</taxon>
    </lineage>
</organism>